<protein>
    <submittedName>
        <fullName evidence="1">Uncharacterized protein</fullName>
    </submittedName>
</protein>
<keyword evidence="2" id="KW-1185">Reference proteome</keyword>
<comment type="caution">
    <text evidence="1">The sequence shown here is derived from an EMBL/GenBank/DDBJ whole genome shotgun (WGS) entry which is preliminary data.</text>
</comment>
<sequence>MLEGQIAQEVVLIVLESGKGFDLPGQPVGERGMVDIGEGSRAGNGLGAAVRGESLRPAGRRGCPLPSGLEILPRA</sequence>
<name>A0ABN1BEQ7_9ACTN</name>
<gene>
    <name evidence="1" type="ORF">GCM10009544_64550</name>
</gene>
<reference evidence="1 2" key="1">
    <citation type="journal article" date="2019" name="Int. J. Syst. Evol. Microbiol.">
        <title>The Global Catalogue of Microorganisms (GCM) 10K type strain sequencing project: providing services to taxonomists for standard genome sequencing and annotation.</title>
        <authorList>
            <consortium name="The Broad Institute Genomics Platform"/>
            <consortium name="The Broad Institute Genome Sequencing Center for Infectious Disease"/>
            <person name="Wu L."/>
            <person name="Ma J."/>
        </authorList>
    </citation>
    <scope>NUCLEOTIDE SEQUENCE [LARGE SCALE GENOMIC DNA]</scope>
    <source>
        <strain evidence="1 2">JCM 10649</strain>
    </source>
</reference>
<dbReference type="EMBL" id="BAAAHB010000156">
    <property type="protein sequence ID" value="GAA0495739.1"/>
    <property type="molecule type" value="Genomic_DNA"/>
</dbReference>
<accession>A0ABN1BEQ7</accession>
<organism evidence="1 2">
    <name type="scientific">Streptomyces stramineus</name>
    <dbReference type="NCBI Taxonomy" id="173861"/>
    <lineage>
        <taxon>Bacteria</taxon>
        <taxon>Bacillati</taxon>
        <taxon>Actinomycetota</taxon>
        <taxon>Actinomycetes</taxon>
        <taxon>Kitasatosporales</taxon>
        <taxon>Streptomycetaceae</taxon>
        <taxon>Streptomyces</taxon>
    </lineage>
</organism>
<proteinExistence type="predicted"/>
<evidence type="ECO:0000313" key="1">
    <source>
        <dbReference type="EMBL" id="GAA0495739.1"/>
    </source>
</evidence>
<dbReference type="Proteomes" id="UP001499895">
    <property type="component" value="Unassembled WGS sequence"/>
</dbReference>
<evidence type="ECO:0000313" key="2">
    <source>
        <dbReference type="Proteomes" id="UP001499895"/>
    </source>
</evidence>